<dbReference type="InterPro" id="IPR053235">
    <property type="entry name" value="Ser_Thr_kinase"/>
</dbReference>
<evidence type="ECO:0000259" key="1">
    <source>
        <dbReference type="PROSITE" id="PS50011"/>
    </source>
</evidence>
<evidence type="ECO:0000313" key="2">
    <source>
        <dbReference type="EMBL" id="KXS20394.1"/>
    </source>
</evidence>
<dbReference type="InterPro" id="IPR000719">
    <property type="entry name" value="Prot_kinase_dom"/>
</dbReference>
<dbReference type="CDD" id="cd00180">
    <property type="entry name" value="PKc"/>
    <property type="match status" value="1"/>
</dbReference>
<dbReference type="SUPFAM" id="SSF56112">
    <property type="entry name" value="Protein kinase-like (PK-like)"/>
    <property type="match status" value="1"/>
</dbReference>
<dbReference type="PANTHER" id="PTHR24361">
    <property type="entry name" value="MITOGEN-ACTIVATED KINASE KINASE KINASE"/>
    <property type="match status" value="1"/>
</dbReference>
<dbReference type="Gene3D" id="1.10.510.10">
    <property type="entry name" value="Transferase(Phosphotransferase) domain 1"/>
    <property type="match status" value="1"/>
</dbReference>
<gene>
    <name evidence="2" type="ORF">M427DRAFT_94298</name>
</gene>
<protein>
    <submittedName>
        <fullName evidence="2">Kinase-like protein</fullName>
    </submittedName>
</protein>
<sequence>HYHILPLLGASWDCEEPFMFSERMRNGKILQFLKKNPNADVLGLLFDIASGVYLHNERNVIHADIKALNVLISEKGNAVLTDFGFAKVVEGAVREGSTGHRPGTAIYMAPERLSGSGGTKEIDIYALGVTFHRVSDWPA</sequence>
<name>A0A139AUL4_GONPJ</name>
<dbReference type="PROSITE" id="PS50011">
    <property type="entry name" value="PROTEIN_KINASE_DOM"/>
    <property type="match status" value="1"/>
</dbReference>
<evidence type="ECO:0000313" key="3">
    <source>
        <dbReference type="Proteomes" id="UP000070544"/>
    </source>
</evidence>
<dbReference type="GO" id="GO:0005524">
    <property type="term" value="F:ATP binding"/>
    <property type="evidence" value="ECO:0007669"/>
    <property type="project" value="InterPro"/>
</dbReference>
<accession>A0A139AUL4</accession>
<dbReference type="PROSITE" id="PS00108">
    <property type="entry name" value="PROTEIN_KINASE_ST"/>
    <property type="match status" value="1"/>
</dbReference>
<dbReference type="InterPro" id="IPR008271">
    <property type="entry name" value="Ser/Thr_kinase_AS"/>
</dbReference>
<organism evidence="2 3">
    <name type="scientific">Gonapodya prolifera (strain JEL478)</name>
    <name type="common">Monoblepharis prolifera</name>
    <dbReference type="NCBI Taxonomy" id="1344416"/>
    <lineage>
        <taxon>Eukaryota</taxon>
        <taxon>Fungi</taxon>
        <taxon>Fungi incertae sedis</taxon>
        <taxon>Chytridiomycota</taxon>
        <taxon>Chytridiomycota incertae sedis</taxon>
        <taxon>Monoblepharidomycetes</taxon>
        <taxon>Monoblepharidales</taxon>
        <taxon>Gonapodyaceae</taxon>
        <taxon>Gonapodya</taxon>
    </lineage>
</organism>
<dbReference type="Proteomes" id="UP000070544">
    <property type="component" value="Unassembled WGS sequence"/>
</dbReference>
<dbReference type="EMBL" id="KQ965735">
    <property type="protein sequence ID" value="KXS20394.1"/>
    <property type="molecule type" value="Genomic_DNA"/>
</dbReference>
<proteinExistence type="predicted"/>
<dbReference type="SMART" id="SM00220">
    <property type="entry name" value="S_TKc"/>
    <property type="match status" value="1"/>
</dbReference>
<dbReference type="AlphaFoldDB" id="A0A139AUL4"/>
<keyword evidence="2" id="KW-0808">Transferase</keyword>
<feature type="domain" description="Protein kinase" evidence="1">
    <location>
        <begin position="1"/>
        <end position="139"/>
    </location>
</feature>
<dbReference type="OMA" id="ASWDCEE"/>
<feature type="non-terminal residue" evidence="2">
    <location>
        <position position="1"/>
    </location>
</feature>
<dbReference type="GO" id="GO:0005737">
    <property type="term" value="C:cytoplasm"/>
    <property type="evidence" value="ECO:0007669"/>
    <property type="project" value="TreeGrafter"/>
</dbReference>
<keyword evidence="2" id="KW-0418">Kinase</keyword>
<dbReference type="GO" id="GO:0004674">
    <property type="term" value="F:protein serine/threonine kinase activity"/>
    <property type="evidence" value="ECO:0007669"/>
    <property type="project" value="TreeGrafter"/>
</dbReference>
<dbReference type="OrthoDB" id="2147456at2759"/>
<dbReference type="Pfam" id="PF00069">
    <property type="entry name" value="Pkinase"/>
    <property type="match status" value="1"/>
</dbReference>
<dbReference type="InterPro" id="IPR011009">
    <property type="entry name" value="Kinase-like_dom_sf"/>
</dbReference>
<keyword evidence="3" id="KW-1185">Reference proteome</keyword>
<reference evidence="2 3" key="1">
    <citation type="journal article" date="2015" name="Genome Biol. Evol.">
        <title>Phylogenomic analyses indicate that early fungi evolved digesting cell walls of algal ancestors of land plants.</title>
        <authorList>
            <person name="Chang Y."/>
            <person name="Wang S."/>
            <person name="Sekimoto S."/>
            <person name="Aerts A.L."/>
            <person name="Choi C."/>
            <person name="Clum A."/>
            <person name="LaButti K.M."/>
            <person name="Lindquist E.A."/>
            <person name="Yee Ngan C."/>
            <person name="Ohm R.A."/>
            <person name="Salamov A.A."/>
            <person name="Grigoriev I.V."/>
            <person name="Spatafora J.W."/>
            <person name="Berbee M.L."/>
        </authorList>
    </citation>
    <scope>NUCLEOTIDE SEQUENCE [LARGE SCALE GENOMIC DNA]</scope>
    <source>
        <strain evidence="2 3">JEL478</strain>
    </source>
</reference>